<keyword evidence="9" id="KW-0418">Kinase</keyword>
<evidence type="ECO:0000256" key="12">
    <source>
        <dbReference type="ARBA" id="ARBA00022989"/>
    </source>
</evidence>
<evidence type="ECO:0000256" key="4">
    <source>
        <dbReference type="ARBA" id="ARBA00022640"/>
    </source>
</evidence>
<dbReference type="Gene3D" id="6.10.140.2220">
    <property type="match status" value="1"/>
</dbReference>
<evidence type="ECO:0000256" key="11">
    <source>
        <dbReference type="ARBA" id="ARBA00022946"/>
    </source>
</evidence>
<dbReference type="Proteomes" id="UP000075714">
    <property type="component" value="Unassembled WGS sequence"/>
</dbReference>
<dbReference type="InterPro" id="IPR039606">
    <property type="entry name" value="Phytol/farnesol_kinase"/>
</dbReference>
<organism evidence="20 21">
    <name type="scientific">Gonium pectorale</name>
    <name type="common">Green alga</name>
    <dbReference type="NCBI Taxonomy" id="33097"/>
    <lineage>
        <taxon>Eukaryota</taxon>
        <taxon>Viridiplantae</taxon>
        <taxon>Chlorophyta</taxon>
        <taxon>core chlorophytes</taxon>
        <taxon>Chlorophyceae</taxon>
        <taxon>CS clade</taxon>
        <taxon>Chlamydomonadales</taxon>
        <taxon>Volvocaceae</taxon>
        <taxon>Gonium</taxon>
    </lineage>
</organism>
<dbReference type="AlphaFoldDB" id="A0A150GP95"/>
<keyword evidence="11" id="KW-0809">Transit peptide</keyword>
<evidence type="ECO:0000313" key="20">
    <source>
        <dbReference type="EMBL" id="KXZ51624.1"/>
    </source>
</evidence>
<dbReference type="GO" id="GO:0008270">
    <property type="term" value="F:zinc ion binding"/>
    <property type="evidence" value="ECO:0007669"/>
    <property type="project" value="UniProtKB-KW"/>
</dbReference>
<evidence type="ECO:0000256" key="6">
    <source>
        <dbReference type="ARBA" id="ARBA00022692"/>
    </source>
</evidence>
<keyword evidence="6" id="KW-0812">Transmembrane</keyword>
<keyword evidence="5" id="KW-0808">Transferase</keyword>
<evidence type="ECO:0000256" key="10">
    <source>
        <dbReference type="ARBA" id="ARBA00022833"/>
    </source>
</evidence>
<dbReference type="EC" id="2.7.1.182" evidence="15"/>
<evidence type="ECO:0000259" key="19">
    <source>
        <dbReference type="PROSITE" id="PS50865"/>
    </source>
</evidence>
<dbReference type="SUPFAM" id="SSF144232">
    <property type="entry name" value="HIT/MYND zinc finger-like"/>
    <property type="match status" value="1"/>
</dbReference>
<evidence type="ECO:0000256" key="16">
    <source>
        <dbReference type="ARBA" id="ARBA00048889"/>
    </source>
</evidence>
<feature type="chain" id="PRO_5007562149" description="phytol kinase" evidence="18">
    <location>
        <begin position="31"/>
        <end position="480"/>
    </location>
</feature>
<feature type="domain" description="MYND-type" evidence="19">
    <location>
        <begin position="430"/>
        <end position="472"/>
    </location>
</feature>
<evidence type="ECO:0000256" key="3">
    <source>
        <dbReference type="ARBA" id="ARBA00022528"/>
    </source>
</evidence>
<keyword evidence="7" id="KW-0479">Metal-binding</keyword>
<evidence type="ECO:0000256" key="18">
    <source>
        <dbReference type="SAM" id="SignalP"/>
    </source>
</evidence>
<feature type="signal peptide" evidence="18">
    <location>
        <begin position="1"/>
        <end position="30"/>
    </location>
</feature>
<proteinExistence type="inferred from homology"/>
<reference evidence="21" key="1">
    <citation type="journal article" date="2016" name="Nat. Commun.">
        <title>The Gonium pectorale genome demonstrates co-option of cell cycle regulation during the evolution of multicellularity.</title>
        <authorList>
            <person name="Hanschen E.R."/>
            <person name="Marriage T.N."/>
            <person name="Ferris P.J."/>
            <person name="Hamaji T."/>
            <person name="Toyoda A."/>
            <person name="Fujiyama A."/>
            <person name="Neme R."/>
            <person name="Noguchi H."/>
            <person name="Minakuchi Y."/>
            <person name="Suzuki M."/>
            <person name="Kawai-Toyooka H."/>
            <person name="Smith D.R."/>
            <person name="Sparks H."/>
            <person name="Anderson J."/>
            <person name="Bakaric R."/>
            <person name="Luria V."/>
            <person name="Karger A."/>
            <person name="Kirschner M.W."/>
            <person name="Durand P.M."/>
            <person name="Michod R.E."/>
            <person name="Nozaki H."/>
            <person name="Olson B.J."/>
        </authorList>
    </citation>
    <scope>NUCLEOTIDE SEQUENCE [LARGE SCALE GENOMIC DNA]</scope>
    <source>
        <strain evidence="21">NIES-2863</strain>
    </source>
</reference>
<evidence type="ECO:0000256" key="7">
    <source>
        <dbReference type="ARBA" id="ARBA00022723"/>
    </source>
</evidence>
<name>A0A150GP95_GONPE</name>
<evidence type="ECO:0000256" key="15">
    <source>
        <dbReference type="ARBA" id="ARBA00039024"/>
    </source>
</evidence>
<keyword evidence="3" id="KW-0150">Chloroplast</keyword>
<gene>
    <name evidence="20" type="ORF">GPECTOR_12g588</name>
</gene>
<evidence type="ECO:0000256" key="14">
    <source>
        <dbReference type="ARBA" id="ARBA00024015"/>
    </source>
</evidence>
<comment type="similarity">
    <text evidence="2">Belongs to the polyprenol kinase family.</text>
</comment>
<comment type="catalytic activity">
    <reaction evidence="16">
        <text>phytol + CTP = phytyl phosphate + CDP + H(+)</text>
        <dbReference type="Rhea" id="RHEA:38055"/>
        <dbReference type="ChEBI" id="CHEBI:15378"/>
        <dbReference type="ChEBI" id="CHEBI:17327"/>
        <dbReference type="ChEBI" id="CHEBI:37563"/>
        <dbReference type="ChEBI" id="CHEBI:58069"/>
        <dbReference type="ChEBI" id="CHEBI:75483"/>
        <dbReference type="EC" id="2.7.1.182"/>
    </reaction>
</comment>
<keyword evidence="8 17" id="KW-0863">Zinc-finger</keyword>
<dbReference type="InterPro" id="IPR002893">
    <property type="entry name" value="Znf_MYND"/>
</dbReference>
<evidence type="ECO:0000256" key="17">
    <source>
        <dbReference type="PROSITE-ProRule" id="PRU00134"/>
    </source>
</evidence>
<evidence type="ECO:0000256" key="2">
    <source>
        <dbReference type="ARBA" id="ARBA00010794"/>
    </source>
</evidence>
<evidence type="ECO:0000256" key="13">
    <source>
        <dbReference type="ARBA" id="ARBA00023136"/>
    </source>
</evidence>
<dbReference type="OrthoDB" id="552473at2759"/>
<dbReference type="PROSITE" id="PS50865">
    <property type="entry name" value="ZF_MYND_2"/>
    <property type="match status" value="1"/>
</dbReference>
<dbReference type="GO" id="GO:0009507">
    <property type="term" value="C:chloroplast"/>
    <property type="evidence" value="ECO:0007669"/>
    <property type="project" value="UniProtKB-SubCell"/>
</dbReference>
<dbReference type="GO" id="GO:0016020">
    <property type="term" value="C:membrane"/>
    <property type="evidence" value="ECO:0007669"/>
    <property type="project" value="UniProtKB-SubCell"/>
</dbReference>
<dbReference type="PANTHER" id="PTHR32523:SF8">
    <property type="entry name" value="DOLICHOL KINASE"/>
    <property type="match status" value="1"/>
</dbReference>
<dbReference type="GO" id="GO:0010276">
    <property type="term" value="F:phytol kinase activity"/>
    <property type="evidence" value="ECO:0007669"/>
    <property type="project" value="UniProtKB-EC"/>
</dbReference>
<dbReference type="Pfam" id="PF01753">
    <property type="entry name" value="zf-MYND"/>
    <property type="match status" value="1"/>
</dbReference>
<keyword evidence="10" id="KW-0862">Zinc</keyword>
<keyword evidence="21" id="KW-1185">Reference proteome</keyword>
<evidence type="ECO:0000256" key="5">
    <source>
        <dbReference type="ARBA" id="ARBA00022679"/>
    </source>
</evidence>
<keyword evidence="12" id="KW-1133">Transmembrane helix</keyword>
<protein>
    <recommendedName>
        <fullName evidence="15">phytol kinase</fullName>
        <ecNumber evidence="15">2.7.1.182</ecNumber>
    </recommendedName>
</protein>
<evidence type="ECO:0000313" key="21">
    <source>
        <dbReference type="Proteomes" id="UP000075714"/>
    </source>
</evidence>
<dbReference type="EMBL" id="LSYV01000013">
    <property type="protein sequence ID" value="KXZ51624.1"/>
    <property type="molecule type" value="Genomic_DNA"/>
</dbReference>
<keyword evidence="18" id="KW-0732">Signal</keyword>
<dbReference type="PANTHER" id="PTHR32523">
    <property type="entry name" value="PHYTOL KINASE 1, CHLOROPLASTIC"/>
    <property type="match status" value="1"/>
</dbReference>
<comment type="caution">
    <text evidence="20">The sequence shown here is derived from an EMBL/GenBank/DDBJ whole genome shotgun (WGS) entry which is preliminary data.</text>
</comment>
<keyword evidence="13" id="KW-0472">Membrane</keyword>
<evidence type="ECO:0000256" key="1">
    <source>
        <dbReference type="ARBA" id="ARBA00004508"/>
    </source>
</evidence>
<sequence length="480" mass="49418">MHADCLRRAASGRCAQHAALCLGLAVLCDADGGPAYGLPPELLAVLPTDMQNDAVDFRTLSRDAARQLQGMAAALLATLRKLLRTVGPGAMLADRAPQDSSHQAFLQAAFDVLREGPLLDKAGAVPEQGLSPASQQLLRLLCHAACEWLPELARAVLSEETSGALSAGVPVHILRWLQLLATCCASQPGTPESCPPAHDATAGATVVSGILTAASNGGEAVADGGEAVADDGEAAAGDGDWRVLLLEEVGAVPLLDAALRRLIRHLSGASEDRRPYLRCLVDSCRAVAAVFTGLGPPAADANTGLPGNGTSGRADATQVVWDGREAEGPAMAFACAAAGPASAASGTPARPPLPWRPELLREAANQLRSRGEHGAAANAEALAAYLERGGRGACEMLRTPLREPWVMASALPPPVEARRLLPGRCANPACANLDGDSEVDLKLLSCAGCGAVGYCCRPCQLEHWRAGHKDACGGMRGSGA</sequence>
<comment type="pathway">
    <text evidence="14">Cofactor biosynthesis; tocopherol biosynthesis.</text>
</comment>
<keyword evidence="4" id="KW-0934">Plastid</keyword>
<comment type="subcellular location">
    <subcellularLocation>
        <location evidence="1">Plastid</location>
        <location evidence="1">Chloroplast membrane</location>
        <topology evidence="1">Multi-pass membrane protein</topology>
    </subcellularLocation>
</comment>
<evidence type="ECO:0000256" key="8">
    <source>
        <dbReference type="ARBA" id="ARBA00022771"/>
    </source>
</evidence>
<accession>A0A150GP95</accession>
<evidence type="ECO:0000256" key="9">
    <source>
        <dbReference type="ARBA" id="ARBA00022777"/>
    </source>
</evidence>